<evidence type="ECO:0000256" key="4">
    <source>
        <dbReference type="ARBA" id="ARBA00022795"/>
    </source>
</evidence>
<dbReference type="AlphaFoldDB" id="A0A0A7REK1"/>
<comment type="similarity">
    <text evidence="1">Belongs to the FlgM family.</text>
</comment>
<keyword evidence="5" id="KW-0805">Transcription regulation</keyword>
<evidence type="ECO:0000313" key="10">
    <source>
        <dbReference type="Proteomes" id="UP000051491"/>
    </source>
</evidence>
<keyword evidence="8" id="KW-0966">Cell projection</keyword>
<dbReference type="Pfam" id="PF04316">
    <property type="entry name" value="FlgM"/>
    <property type="match status" value="1"/>
</dbReference>
<dbReference type="NCBIfam" id="TIGR03824">
    <property type="entry name" value="FlgM_jcvi"/>
    <property type="match status" value="1"/>
</dbReference>
<dbReference type="SUPFAM" id="SSF101498">
    <property type="entry name" value="Anti-sigma factor FlgM"/>
    <property type="match status" value="1"/>
</dbReference>
<dbReference type="EMBL" id="KM886858">
    <property type="protein sequence ID" value="AJA33615.1"/>
    <property type="molecule type" value="Genomic_DNA"/>
</dbReference>
<gene>
    <name evidence="8" type="primary">flgM</name>
    <name evidence="9" type="ORF">IV43_GL000835</name>
</gene>
<name>A0A0A7REK1_9LACO</name>
<dbReference type="RefSeq" id="WP_010498220.1">
    <property type="nucleotide sequence ID" value="NZ_JQBK01000002.1"/>
</dbReference>
<evidence type="ECO:0000256" key="3">
    <source>
        <dbReference type="ARBA" id="ARBA00022491"/>
    </source>
</evidence>
<dbReference type="Proteomes" id="UP000051491">
    <property type="component" value="Unassembled WGS sequence"/>
</dbReference>
<evidence type="ECO:0000256" key="1">
    <source>
        <dbReference type="ARBA" id="ARBA00005322"/>
    </source>
</evidence>
<feature type="domain" description="Anti-sigma-28 factor FlgM C-terminal" evidence="7">
    <location>
        <begin position="37"/>
        <end position="88"/>
    </location>
</feature>
<evidence type="ECO:0000313" key="9">
    <source>
        <dbReference type="EMBL" id="KRN88088.1"/>
    </source>
</evidence>
<dbReference type="GO" id="GO:0045892">
    <property type="term" value="P:negative regulation of DNA-templated transcription"/>
    <property type="evidence" value="ECO:0007669"/>
    <property type="project" value="InterPro"/>
</dbReference>
<evidence type="ECO:0000256" key="5">
    <source>
        <dbReference type="ARBA" id="ARBA00023015"/>
    </source>
</evidence>
<keyword evidence="8" id="KW-0282">Flagellum</keyword>
<dbReference type="InterPro" id="IPR031316">
    <property type="entry name" value="FlgM_C"/>
</dbReference>
<keyword evidence="6" id="KW-0804">Transcription</keyword>
<evidence type="ECO:0000256" key="2">
    <source>
        <dbReference type="ARBA" id="ARBA00017823"/>
    </source>
</evidence>
<keyword evidence="8" id="KW-0969">Cilium</keyword>
<protein>
    <recommendedName>
        <fullName evidence="2">Negative regulator of flagellin synthesis</fullName>
    </recommendedName>
</protein>
<reference evidence="8" key="1">
    <citation type="journal article" date="2014" name="Appl. Environ. Microbiol.">
        <title>Detection and genomic characterization of motility in Lactobacillus curvatus: confirmation of motility in a species outside the Lactobacillus salivarius clade.</title>
        <authorList>
            <person name="Cousin F.J."/>
            <person name="Lynch S.M."/>
            <person name="Harris H.M."/>
            <person name="McCann A."/>
            <person name="Lynch D.B."/>
            <person name="Neville B.A."/>
            <person name="Irisawa T."/>
            <person name="Okada S."/>
            <person name="Endo A."/>
            <person name="O'Toole P.W."/>
        </authorList>
    </citation>
    <scope>NUCLEOTIDE SEQUENCE</scope>
    <source>
        <strain evidence="8">KCTC 13900</strain>
    </source>
</reference>
<dbReference type="STRING" id="89059.LAC1533_1864"/>
<evidence type="ECO:0000313" key="8">
    <source>
        <dbReference type="EMBL" id="AJA33615.1"/>
    </source>
</evidence>
<dbReference type="InterPro" id="IPR007412">
    <property type="entry name" value="FlgM"/>
</dbReference>
<proteinExistence type="inferred from homology"/>
<dbReference type="InterPro" id="IPR035890">
    <property type="entry name" value="Anti-sigma-28_factor_FlgM_sf"/>
</dbReference>
<keyword evidence="4" id="KW-1005">Bacterial flagellum biogenesis</keyword>
<evidence type="ECO:0000259" key="7">
    <source>
        <dbReference type="Pfam" id="PF04316"/>
    </source>
</evidence>
<reference evidence="9 10" key="2">
    <citation type="journal article" date="2015" name="Genome Announc.">
        <title>Expanding the biotechnology potential of lactobacilli through comparative genomics of 213 strains and associated genera.</title>
        <authorList>
            <person name="Sun Z."/>
            <person name="Harris H.M."/>
            <person name="McCann A."/>
            <person name="Guo C."/>
            <person name="Argimon S."/>
            <person name="Zhang W."/>
            <person name="Yang X."/>
            <person name="Jeffery I.B."/>
            <person name="Cooney J.C."/>
            <person name="Kagawa T.F."/>
            <person name="Liu W."/>
            <person name="Song Y."/>
            <person name="Salvetti E."/>
            <person name="Wrobel A."/>
            <person name="Rasinkangas P."/>
            <person name="Parkhill J."/>
            <person name="Rea M.C."/>
            <person name="O'Sullivan O."/>
            <person name="Ritari J."/>
            <person name="Douillard F.P."/>
            <person name="Paul Ross R."/>
            <person name="Yang R."/>
            <person name="Briner A.E."/>
            <person name="Felis G.E."/>
            <person name="de Vos W.M."/>
            <person name="Barrangou R."/>
            <person name="Klaenhammer T.R."/>
            <person name="Caufield P.W."/>
            <person name="Cui Y."/>
            <person name="Zhang H."/>
            <person name="O'Toole P.W."/>
        </authorList>
    </citation>
    <scope>NUCLEOTIDE SEQUENCE [LARGE SCALE GENOMIC DNA]</scope>
    <source>
        <strain evidence="9 10">DSM 15353</strain>
    </source>
</reference>
<organism evidence="8">
    <name type="scientific">Ligilactobacillus acidipiscis</name>
    <dbReference type="NCBI Taxonomy" id="89059"/>
    <lineage>
        <taxon>Bacteria</taxon>
        <taxon>Bacillati</taxon>
        <taxon>Bacillota</taxon>
        <taxon>Bacilli</taxon>
        <taxon>Lactobacillales</taxon>
        <taxon>Lactobacillaceae</taxon>
        <taxon>Ligilactobacillus</taxon>
    </lineage>
</organism>
<dbReference type="PATRIC" id="fig|89059.3.peg.871"/>
<accession>A0A0A7REK1</accession>
<evidence type="ECO:0000256" key="6">
    <source>
        <dbReference type="ARBA" id="ARBA00023163"/>
    </source>
</evidence>
<sequence>MKINRDISSINSQMIQNYYHNQASKTTKKGAPQQSNVNLSDTAQRLVNNAKNRDIDADVDAAKVEKIKQQLANGTYKVSPEKIADQMFQEMKQEGNKDE</sequence>
<keyword evidence="3" id="KW-0678">Repressor</keyword>
<dbReference type="GO" id="GO:0044781">
    <property type="term" value="P:bacterial-type flagellum organization"/>
    <property type="evidence" value="ECO:0007669"/>
    <property type="project" value="UniProtKB-KW"/>
</dbReference>
<dbReference type="EMBL" id="JQBK01000002">
    <property type="protein sequence ID" value="KRN88088.1"/>
    <property type="molecule type" value="Genomic_DNA"/>
</dbReference>